<feature type="compositionally biased region" description="Basic and acidic residues" evidence="1">
    <location>
        <begin position="28"/>
        <end position="42"/>
    </location>
</feature>
<accession>A0A1J1HT44</accession>
<name>A0A1J1HT44_9DIPT</name>
<evidence type="ECO:0000313" key="3">
    <source>
        <dbReference type="Proteomes" id="UP000183832"/>
    </source>
</evidence>
<evidence type="ECO:0000256" key="1">
    <source>
        <dbReference type="SAM" id="MobiDB-lite"/>
    </source>
</evidence>
<protein>
    <submittedName>
        <fullName evidence="2">CLUMA_CG004914, isoform A</fullName>
    </submittedName>
</protein>
<feature type="region of interest" description="Disordered" evidence="1">
    <location>
        <begin position="28"/>
        <end position="52"/>
    </location>
</feature>
<keyword evidence="3" id="KW-1185">Reference proteome</keyword>
<sequence length="79" mass="9304">MGYVTNVSNYNHPQSYRSNLYQNHYFIHDEKQSPKEKKSDKNSRKKSVLEDADLSYSGVDRDLADSYLKQIEAKEHHNI</sequence>
<dbReference type="EMBL" id="CVRI01000020">
    <property type="protein sequence ID" value="CRK91232.1"/>
    <property type="molecule type" value="Genomic_DNA"/>
</dbReference>
<dbReference type="Proteomes" id="UP000183832">
    <property type="component" value="Unassembled WGS sequence"/>
</dbReference>
<gene>
    <name evidence="2" type="ORF">CLUMA_CG004914</name>
</gene>
<organism evidence="2 3">
    <name type="scientific">Clunio marinus</name>
    <dbReference type="NCBI Taxonomy" id="568069"/>
    <lineage>
        <taxon>Eukaryota</taxon>
        <taxon>Metazoa</taxon>
        <taxon>Ecdysozoa</taxon>
        <taxon>Arthropoda</taxon>
        <taxon>Hexapoda</taxon>
        <taxon>Insecta</taxon>
        <taxon>Pterygota</taxon>
        <taxon>Neoptera</taxon>
        <taxon>Endopterygota</taxon>
        <taxon>Diptera</taxon>
        <taxon>Nematocera</taxon>
        <taxon>Chironomoidea</taxon>
        <taxon>Chironomidae</taxon>
        <taxon>Clunio</taxon>
    </lineage>
</organism>
<dbReference type="AlphaFoldDB" id="A0A1J1HT44"/>
<evidence type="ECO:0000313" key="2">
    <source>
        <dbReference type="EMBL" id="CRK91232.1"/>
    </source>
</evidence>
<reference evidence="2 3" key="1">
    <citation type="submission" date="2015-04" db="EMBL/GenBank/DDBJ databases">
        <authorList>
            <person name="Syromyatnikov M.Y."/>
            <person name="Popov V.N."/>
        </authorList>
    </citation>
    <scope>NUCLEOTIDE SEQUENCE [LARGE SCALE GENOMIC DNA]</scope>
</reference>
<proteinExistence type="predicted"/>